<keyword evidence="2" id="KW-1185">Reference proteome</keyword>
<proteinExistence type="predicted"/>
<protein>
    <submittedName>
        <fullName evidence="1">Uncharacterized protein</fullName>
    </submittedName>
</protein>
<gene>
    <name evidence="1" type="ORF">QFC22_006558</name>
</gene>
<organism evidence="1 2">
    <name type="scientific">Naganishia vaughanmartiniae</name>
    <dbReference type="NCBI Taxonomy" id="1424756"/>
    <lineage>
        <taxon>Eukaryota</taxon>
        <taxon>Fungi</taxon>
        <taxon>Dikarya</taxon>
        <taxon>Basidiomycota</taxon>
        <taxon>Agaricomycotina</taxon>
        <taxon>Tremellomycetes</taxon>
        <taxon>Filobasidiales</taxon>
        <taxon>Filobasidiaceae</taxon>
        <taxon>Naganishia</taxon>
    </lineage>
</organism>
<sequence length="660" mass="71952">MPQTTLSRSLKLSSASPPPTKTKPSPKKNGTATTIKNASKLSPAILKAKQTGAQGRFPGHTSTMEDDIKKLGLQPEKFLGPLLGRGGLGWILGNKETGVAQGVKVEEGQRTEIDNHEENKRIEKRAEVIALDSDSSLSSDDDQGGGAGKRSVEKVTNKLLRGTSTSHHSTSKTESKDVNSGGTSAIAPTEEDVHPDSVDHANAEVAVQHASDVKVMSHTNNTAIAADGALAGETEARGRKRAPEEGEGGAAGREGTQKRKKDAYELHGKIAHPANAKRVDADPPLEQLLRVQKELWGNVAPQLNASPAKKPAAVRGKGKAKAEQVVVVENDMKAKLESAGSVGKGEAVVYWMRMEDMRVVDNHALSLANNYARANNVPLVVLWVATKGDWKAHDRGVRSIDFRLRNLRVLKSILKEKNIPLVVDTYSGNRFQLAQHVANLLQIFKATHVFSNIEYEVDEVRRDAQLVKLGAQGAGASKFKAVFVHDRLAVPPGLLKSGKGTPYAVYSPWQRQWAAYLNNNPENLEEYPEPEPNDSALRRDSTFGALFEDPKWTIPDEVVGFECRDRELMAKIWPEGTEKALQVLDKFLHGQARHDDLGIVDPLNQYVPDGDTSSPSRIKDYASSLSARMVLNKARALTKGKLESGRDSGIGMWVQEVAWR</sequence>
<accession>A0ACC2WIL9</accession>
<dbReference type="EMBL" id="JASBWU010000031">
    <property type="protein sequence ID" value="KAJ9111258.1"/>
    <property type="molecule type" value="Genomic_DNA"/>
</dbReference>
<reference evidence="1" key="1">
    <citation type="submission" date="2023-04" db="EMBL/GenBank/DDBJ databases">
        <title>Draft Genome sequencing of Naganishia species isolated from polar environments using Oxford Nanopore Technology.</title>
        <authorList>
            <person name="Leo P."/>
            <person name="Venkateswaran K."/>
        </authorList>
    </citation>
    <scope>NUCLEOTIDE SEQUENCE</scope>
    <source>
        <strain evidence="1">MNA-CCFEE 5425</strain>
    </source>
</reference>
<evidence type="ECO:0000313" key="1">
    <source>
        <dbReference type="EMBL" id="KAJ9111258.1"/>
    </source>
</evidence>
<evidence type="ECO:0000313" key="2">
    <source>
        <dbReference type="Proteomes" id="UP001243375"/>
    </source>
</evidence>
<comment type="caution">
    <text evidence="1">The sequence shown here is derived from an EMBL/GenBank/DDBJ whole genome shotgun (WGS) entry which is preliminary data.</text>
</comment>
<name>A0ACC2WIL9_9TREE</name>
<dbReference type="Proteomes" id="UP001243375">
    <property type="component" value="Unassembled WGS sequence"/>
</dbReference>